<dbReference type="RefSeq" id="WP_380929719.1">
    <property type="nucleotide sequence ID" value="NZ_JBHUGS010000002.1"/>
</dbReference>
<accession>A0ABW4TZK0</accession>
<evidence type="ECO:0000313" key="2">
    <source>
        <dbReference type="EMBL" id="MFD1951219.1"/>
    </source>
</evidence>
<dbReference type="InterPro" id="IPR002711">
    <property type="entry name" value="HNH"/>
</dbReference>
<dbReference type="GO" id="GO:0004519">
    <property type="term" value="F:endonuclease activity"/>
    <property type="evidence" value="ECO:0007669"/>
    <property type="project" value="UniProtKB-KW"/>
</dbReference>
<dbReference type="Gene3D" id="1.10.30.50">
    <property type="match status" value="1"/>
</dbReference>
<feature type="domain" description="HNH" evidence="1">
    <location>
        <begin position="27"/>
        <end position="66"/>
    </location>
</feature>
<keyword evidence="3" id="KW-1185">Reference proteome</keyword>
<dbReference type="Pfam" id="PF01844">
    <property type="entry name" value="HNH"/>
    <property type="match status" value="1"/>
</dbReference>
<protein>
    <submittedName>
        <fullName evidence="2">HNH endonuclease</fullName>
    </submittedName>
</protein>
<name>A0ABW4TZK0_9SPHN</name>
<dbReference type="PANTHER" id="PTHR37827:SF1">
    <property type="entry name" value="HNH DOMAIN-CONTAINING PROTEIN"/>
    <property type="match status" value="1"/>
</dbReference>
<dbReference type="PANTHER" id="PTHR37827">
    <property type="entry name" value="TUDOR DOMAIN-CONTAINING PROTEIN"/>
    <property type="match status" value="1"/>
</dbReference>
<dbReference type="EMBL" id="JBHUGS010000002">
    <property type="protein sequence ID" value="MFD1951219.1"/>
    <property type="molecule type" value="Genomic_DNA"/>
</dbReference>
<comment type="caution">
    <text evidence="2">The sequence shown here is derived from an EMBL/GenBank/DDBJ whole genome shotgun (WGS) entry which is preliminary data.</text>
</comment>
<gene>
    <name evidence="2" type="ORF">ACFSGX_10630</name>
</gene>
<organism evidence="2 3">
    <name type="scientific">Sphingomonas arantia</name>
    <dbReference type="NCBI Taxonomy" id="1460676"/>
    <lineage>
        <taxon>Bacteria</taxon>
        <taxon>Pseudomonadati</taxon>
        <taxon>Pseudomonadota</taxon>
        <taxon>Alphaproteobacteria</taxon>
        <taxon>Sphingomonadales</taxon>
        <taxon>Sphingomonadaceae</taxon>
        <taxon>Sphingomonas</taxon>
    </lineage>
</organism>
<keyword evidence="2" id="KW-0540">Nuclease</keyword>
<keyword evidence="2" id="KW-0378">Hydrolase</keyword>
<dbReference type="Proteomes" id="UP001597400">
    <property type="component" value="Unassembled WGS sequence"/>
</dbReference>
<evidence type="ECO:0000259" key="1">
    <source>
        <dbReference type="Pfam" id="PF01844"/>
    </source>
</evidence>
<keyword evidence="2" id="KW-0255">Endonuclease</keyword>
<sequence>MGGRVKGRAGLAQAEARSARETAVPACALCDRALGTRTEWHHIIPKSRGGTETVAVHPICHRAIHANVSNRDLATRFPTIDALRARDDIARFLHWIANKPADFHAPTRKASSIDDLGHPLNAIATTNRP</sequence>
<reference evidence="3" key="1">
    <citation type="journal article" date="2019" name="Int. J. Syst. Evol. Microbiol.">
        <title>The Global Catalogue of Microorganisms (GCM) 10K type strain sequencing project: providing services to taxonomists for standard genome sequencing and annotation.</title>
        <authorList>
            <consortium name="The Broad Institute Genomics Platform"/>
            <consortium name="The Broad Institute Genome Sequencing Center for Infectious Disease"/>
            <person name="Wu L."/>
            <person name="Ma J."/>
        </authorList>
    </citation>
    <scope>NUCLEOTIDE SEQUENCE [LARGE SCALE GENOMIC DNA]</scope>
    <source>
        <strain evidence="3">CGMCC 1.12702</strain>
    </source>
</reference>
<evidence type="ECO:0000313" key="3">
    <source>
        <dbReference type="Proteomes" id="UP001597400"/>
    </source>
</evidence>
<proteinExistence type="predicted"/>